<dbReference type="GO" id="GO:0005694">
    <property type="term" value="C:chromosome"/>
    <property type="evidence" value="ECO:0007669"/>
    <property type="project" value="TreeGrafter"/>
</dbReference>
<dbReference type="GO" id="GO:0007059">
    <property type="term" value="P:chromosome segregation"/>
    <property type="evidence" value="ECO:0007669"/>
    <property type="project" value="TreeGrafter"/>
</dbReference>
<dbReference type="RefSeq" id="WP_170171742.1">
    <property type="nucleotide sequence ID" value="NZ_JABEOW010000046.1"/>
</dbReference>
<evidence type="ECO:0000256" key="1">
    <source>
        <dbReference type="SAM" id="MobiDB-lite"/>
    </source>
</evidence>
<name>A0A7Y7QYW6_9SPHN</name>
<dbReference type="CDD" id="cd16406">
    <property type="entry name" value="ParB_N_like"/>
    <property type="match status" value="1"/>
</dbReference>
<gene>
    <name evidence="3" type="ORF">HLV41_19240</name>
</gene>
<comment type="caution">
    <text evidence="3">The sequence shown here is derived from an EMBL/GenBank/DDBJ whole genome shotgun (WGS) entry which is preliminary data.</text>
</comment>
<dbReference type="SMART" id="SM00470">
    <property type="entry name" value="ParB"/>
    <property type="match status" value="1"/>
</dbReference>
<feature type="region of interest" description="Disordered" evidence="1">
    <location>
        <begin position="693"/>
        <end position="756"/>
    </location>
</feature>
<dbReference type="Pfam" id="PF02195">
    <property type="entry name" value="ParB_N"/>
    <property type="match status" value="1"/>
</dbReference>
<protein>
    <submittedName>
        <fullName evidence="3">ParB N-terminal domain-containing protein</fullName>
    </submittedName>
</protein>
<dbReference type="Pfam" id="PF17762">
    <property type="entry name" value="HTH_ParB"/>
    <property type="match status" value="1"/>
</dbReference>
<feature type="region of interest" description="Disordered" evidence="1">
    <location>
        <begin position="428"/>
        <end position="450"/>
    </location>
</feature>
<dbReference type="Proteomes" id="UP000531581">
    <property type="component" value="Unassembled WGS sequence"/>
</dbReference>
<sequence length="756" mass="81472">MNQSVKLSKLRLSASNVRTAPDAALMIEPFAADLEARGVLQNLLVTPVARSRGMFEVFDGGRRLRALNLLVERGVIDPDQYDVPVRVLKGNDAELTETSLAVSFHHLKLSPTEECRAFQHFLAGSTDIDAVAKRFGVTRRFIDGRLRLADLAEPIFTALAENRITLDMAKAYASTASHEAQLSTWTTYGSMSHYNADSIRRIIANDMMRADDPVALLVGAEAYEAAGGVIERDLFSDAREKWRHPEIARGLAAAIMEAEATRIGAERGLAWIRPVASHSIWDATRNLYKITLPEQPMTLAEAERAEQIEQRMGELHDAMQDEDLAEDAFAVMETELDALAAELEALDNRPVFMPPELASRVGAFLTLAQNGTMLLNESYYSETPITVTVVEPDPVDGDAEGGHADDEGEIDAEAVSDPVIKAPTFRIEEGTTTTSTGSTPKEIDPDTAAPGGKALSQVLLDQLAVQRRDVLGAALIANPGLALDYMLFAMVDGRTMGGSGDGTTISASRPQDPVMSNNVPASRARDYLAEVHDGLDTSWGVPGGKVERFEAFRALGDEAKSAWLAWIVATSLEAKENYSSHTQNPLQNRLATILEVDVASWWRPTSENFFDRVSKGSLISLLHEVGGPALSSRHATEKKPEVSASCQKLFAGEAIVEPAIKEAALQWLPSAMRFNDVATTAEAIDDEQGDLADLIDEGDGEAGAGAGDAGTDDLASLIGDEPEDDGTSDPQQDTEVDAEAGHDNDDGVPVELVAAE</sequence>
<evidence type="ECO:0000313" key="3">
    <source>
        <dbReference type="EMBL" id="NVP33173.1"/>
    </source>
</evidence>
<evidence type="ECO:0000259" key="2">
    <source>
        <dbReference type="SMART" id="SM00470"/>
    </source>
</evidence>
<feature type="compositionally biased region" description="Acidic residues" evidence="1">
    <location>
        <begin position="720"/>
        <end position="738"/>
    </location>
</feature>
<dbReference type="InterPro" id="IPR036086">
    <property type="entry name" value="ParB/Sulfiredoxin_sf"/>
</dbReference>
<dbReference type="PANTHER" id="PTHR33375:SF7">
    <property type="entry name" value="CHROMOSOME 2-PARTITIONING PROTEIN PARB-RELATED"/>
    <property type="match status" value="1"/>
</dbReference>
<dbReference type="SUPFAM" id="SSF109709">
    <property type="entry name" value="KorB DNA-binding domain-like"/>
    <property type="match status" value="1"/>
</dbReference>
<reference evidence="3 4" key="1">
    <citation type="submission" date="2020-05" db="EMBL/GenBank/DDBJ databases">
        <title>Draft Genome Sequences of Sphingomonas sp. Isolated from the International Space Station.</title>
        <authorList>
            <person name="Bijlani S."/>
            <person name="Singh N.K."/>
            <person name="Mason C.E."/>
            <person name="Wang C.C."/>
            <person name="Venkateswaran K."/>
        </authorList>
    </citation>
    <scope>NUCLEOTIDE SEQUENCE [LARGE SCALE GENOMIC DNA]</scope>
    <source>
        <strain evidence="3">ISS-IIF7SWP</strain>
    </source>
</reference>
<dbReference type="Gene3D" id="1.10.10.2830">
    <property type="match status" value="1"/>
</dbReference>
<dbReference type="AlphaFoldDB" id="A0A7Y7QYW6"/>
<organism evidence="3 4">
    <name type="scientific">Sphingomonas sanguinis</name>
    <dbReference type="NCBI Taxonomy" id="33051"/>
    <lineage>
        <taxon>Bacteria</taxon>
        <taxon>Pseudomonadati</taxon>
        <taxon>Pseudomonadota</taxon>
        <taxon>Alphaproteobacteria</taxon>
        <taxon>Sphingomonadales</taxon>
        <taxon>Sphingomonadaceae</taxon>
        <taxon>Sphingomonas</taxon>
    </lineage>
</organism>
<dbReference type="EMBL" id="JABYQV010000028">
    <property type="protein sequence ID" value="NVP33173.1"/>
    <property type="molecule type" value="Genomic_DNA"/>
</dbReference>
<dbReference type="InterPro" id="IPR041468">
    <property type="entry name" value="HTH_ParB/Spo0J"/>
</dbReference>
<feature type="domain" description="ParB-like N-terminal" evidence="2">
    <location>
        <begin position="3"/>
        <end position="102"/>
    </location>
</feature>
<dbReference type="InterPro" id="IPR050336">
    <property type="entry name" value="Chromosome_partition/occlusion"/>
</dbReference>
<dbReference type="Gene3D" id="3.90.1530.30">
    <property type="match status" value="1"/>
</dbReference>
<dbReference type="InterPro" id="IPR003115">
    <property type="entry name" value="ParB_N"/>
</dbReference>
<evidence type="ECO:0000313" key="4">
    <source>
        <dbReference type="Proteomes" id="UP000531581"/>
    </source>
</evidence>
<feature type="compositionally biased region" description="Low complexity" evidence="1">
    <location>
        <begin position="430"/>
        <end position="439"/>
    </location>
</feature>
<dbReference type="PANTHER" id="PTHR33375">
    <property type="entry name" value="CHROMOSOME-PARTITIONING PROTEIN PARB-RELATED"/>
    <property type="match status" value="1"/>
</dbReference>
<proteinExistence type="predicted"/>
<accession>A0A7Y7QYW6</accession>
<dbReference type="SUPFAM" id="SSF110849">
    <property type="entry name" value="ParB/Sulfiredoxin"/>
    <property type="match status" value="1"/>
</dbReference>